<evidence type="ECO:0000313" key="2">
    <source>
        <dbReference type="Proteomes" id="UP001380953"/>
    </source>
</evidence>
<keyword evidence="2" id="KW-1185">Reference proteome</keyword>
<comment type="caution">
    <text evidence="1">The sequence shown here is derived from an EMBL/GenBank/DDBJ whole genome shotgun (WGS) entry which is preliminary data.</text>
</comment>
<name>A0ACC6P7X7_9BACL</name>
<keyword evidence="1" id="KW-0255">Endonuclease</keyword>
<keyword evidence="1" id="KW-0540">Nuclease</keyword>
<dbReference type="EMBL" id="JBBKAR010000009">
    <property type="protein sequence ID" value="MEJ8303023.1"/>
    <property type="molecule type" value="Genomic_DNA"/>
</dbReference>
<reference evidence="1" key="1">
    <citation type="submission" date="2024-03" db="EMBL/GenBank/DDBJ databases">
        <title>Whole genome sequecning of epiphytes from Marcgravia umbellata leaves.</title>
        <authorList>
            <person name="Kumar G."/>
            <person name="Savka M.A."/>
        </authorList>
    </citation>
    <scope>NUCLEOTIDE SEQUENCE</scope>
    <source>
        <strain evidence="1">RIT_BL5</strain>
    </source>
</reference>
<keyword evidence="1" id="KW-0378">Hydrolase</keyword>
<sequence length="201" mass="22866">MNALEKGSGIQRLVGEWWPFLLIAGAALLLILAVWRLAARRRRRIRRQLDPRRITIKDIDNMLDGSDFERYLHRLFTELGYEDVHKTSTSGDFGADLVFADRYGERTVLQAKRYSPSNPVGLSAVQEVYGSMRAYGAGRAIVLTSGRYTAACRKLAAYNGVVLLDREDLEQIIDYFKSKQIEAAMETIEREPEDPPQQLQT</sequence>
<proteinExistence type="predicted"/>
<accession>A0ACC6P7X7</accession>
<gene>
    <name evidence="1" type="ORF">WKI47_03740</name>
</gene>
<organism evidence="1 2">
    <name type="scientific">Saccharibacillus sacchari</name>
    <dbReference type="NCBI Taxonomy" id="456493"/>
    <lineage>
        <taxon>Bacteria</taxon>
        <taxon>Bacillati</taxon>
        <taxon>Bacillota</taxon>
        <taxon>Bacilli</taxon>
        <taxon>Bacillales</taxon>
        <taxon>Paenibacillaceae</taxon>
        <taxon>Saccharibacillus</taxon>
    </lineage>
</organism>
<protein>
    <submittedName>
        <fullName evidence="1">Restriction endonuclease</fullName>
    </submittedName>
</protein>
<dbReference type="Proteomes" id="UP001380953">
    <property type="component" value="Unassembled WGS sequence"/>
</dbReference>
<evidence type="ECO:0000313" key="1">
    <source>
        <dbReference type="EMBL" id="MEJ8303023.1"/>
    </source>
</evidence>